<feature type="region of interest" description="Disordered" evidence="6">
    <location>
        <begin position="1"/>
        <end position="35"/>
    </location>
</feature>
<evidence type="ECO:0000256" key="5">
    <source>
        <dbReference type="ARBA" id="ARBA00023136"/>
    </source>
</evidence>
<feature type="transmembrane region" description="Helical" evidence="7">
    <location>
        <begin position="663"/>
        <end position="686"/>
    </location>
</feature>
<dbReference type="EMBL" id="JALQCY010000003">
    <property type="protein sequence ID" value="MCK9793888.1"/>
    <property type="molecule type" value="Genomic_DNA"/>
</dbReference>
<keyword evidence="3 7" id="KW-0812">Transmembrane</keyword>
<feature type="transmembrane region" description="Helical" evidence="7">
    <location>
        <begin position="182"/>
        <end position="199"/>
    </location>
</feature>
<protein>
    <submittedName>
        <fullName evidence="8">Flippase-like domain-containing protein</fullName>
    </submittedName>
</protein>
<evidence type="ECO:0000256" key="3">
    <source>
        <dbReference type="ARBA" id="ARBA00022692"/>
    </source>
</evidence>
<feature type="transmembrane region" description="Helical" evidence="7">
    <location>
        <begin position="105"/>
        <end position="129"/>
    </location>
</feature>
<comment type="subcellular location">
    <subcellularLocation>
        <location evidence="1">Cell membrane</location>
        <topology evidence="1">Multi-pass membrane protein</topology>
    </subcellularLocation>
</comment>
<dbReference type="RefSeq" id="WP_416343751.1">
    <property type="nucleotide sequence ID" value="NZ_JALQCY010000003.1"/>
</dbReference>
<keyword evidence="5 7" id="KW-0472">Membrane</keyword>
<dbReference type="NCBIfam" id="TIGR00374">
    <property type="entry name" value="flippase-like domain"/>
    <property type="match status" value="1"/>
</dbReference>
<dbReference type="Proteomes" id="UP001651050">
    <property type="component" value="Unassembled WGS sequence"/>
</dbReference>
<keyword evidence="4 7" id="KW-1133">Transmembrane helix</keyword>
<name>A0ABT0J2Z6_9MICO</name>
<organism evidence="8 9">
    <name type="scientific">Isoptericola peretonis</name>
    <dbReference type="NCBI Taxonomy" id="2918523"/>
    <lineage>
        <taxon>Bacteria</taxon>
        <taxon>Bacillati</taxon>
        <taxon>Actinomycetota</taxon>
        <taxon>Actinomycetes</taxon>
        <taxon>Micrococcales</taxon>
        <taxon>Promicromonosporaceae</taxon>
        <taxon>Isoptericola</taxon>
    </lineage>
</organism>
<feature type="transmembrane region" description="Helical" evidence="7">
    <location>
        <begin position="211"/>
        <end position="236"/>
    </location>
</feature>
<evidence type="ECO:0000256" key="4">
    <source>
        <dbReference type="ARBA" id="ARBA00022989"/>
    </source>
</evidence>
<feature type="transmembrane region" description="Helical" evidence="7">
    <location>
        <begin position="787"/>
        <end position="812"/>
    </location>
</feature>
<sequence>MSGASTAGPVGEPSHRNPAADPAPPTGPLQALLGGDPADQATGSDLVRVVDTPEARVRHPSDMLGMVISALGVALVLVLSVVAHATTEGVTEDVRNFSTLLARILFIPVQVLEGLITLFVPAAVLVELGWRRLGRQVVESICAAALGLVLGVVTTLTVTSFGSDELVRGLSVFRDGAWQLTVPGYVAAIAGLLTTAGPRTRRRTVRWSWNVLYLALFIVLITGQVSLPGVLVALLLGRLAGQAVQYVSGVRSERAYGADLVSAVRKAGFHPTALVRVRDVSAAVDDDGAGEAPVVPEDPVAAYDADGDVVDTPTDADQTLPPDPTTADAAAVALTRSGDNRVYALFTDDGGPRRDVVVLDGDRQVMTTVQRLWRALRLRGLEGRAAISLRAAAERTALLAYAAAAAGVRTPRLEGIGVADDSVVLVQEHARGAVSLRDVDADHLDGPRGDAVLAEAWEQLRRAHDAGLTHHSLTPDVVLVHTDVDGAPHVWLTGWEQGEIASGTLSRRLDLTQMLALLALRVGARRALASAVRALPHEDIAAIGPLLQSIALPSPTREEVRRNKGLLDELREALVERLPQADVQPQNITRFGARTVVMLTLTIVAVTVIVTTINFEEIASAITEANPWWVAASFALGAITWFGAALTFSAFSPEKLPLWRATLTQMAGSFVALAAPAGIGPAALNLRMLTRRGVATPMAVATVALVQLSQFVVTVLLLVVLSVSTGSGGLIELPSTTVLLAISGVAVAVVATLLVPAVRRWAWEKARPTLEQVWPRLSQMLGQPGRLALGLAGNVVMTLGYVLAFDFALAAFGQSLNLIDVAVIYLVGNSVGAMVPTPGGLGGVEGALIAGLTAAGIPASLAVTVTMLYRVVTYWARVPIGWVAMRRLEKTGDL</sequence>
<evidence type="ECO:0000313" key="8">
    <source>
        <dbReference type="EMBL" id="MCK9793888.1"/>
    </source>
</evidence>
<evidence type="ECO:0000256" key="2">
    <source>
        <dbReference type="ARBA" id="ARBA00022475"/>
    </source>
</evidence>
<evidence type="ECO:0000256" key="6">
    <source>
        <dbReference type="SAM" id="MobiDB-lite"/>
    </source>
</evidence>
<keyword evidence="9" id="KW-1185">Reference proteome</keyword>
<dbReference type="PANTHER" id="PTHR39087:SF2">
    <property type="entry name" value="UPF0104 MEMBRANE PROTEIN MJ1595"/>
    <property type="match status" value="1"/>
</dbReference>
<dbReference type="InterPro" id="IPR022791">
    <property type="entry name" value="L-PG_synthase/AglD"/>
</dbReference>
<feature type="transmembrane region" description="Helical" evidence="7">
    <location>
        <begin position="847"/>
        <end position="869"/>
    </location>
</feature>
<feature type="transmembrane region" description="Helical" evidence="7">
    <location>
        <begin position="63"/>
        <end position="85"/>
    </location>
</feature>
<dbReference type="PANTHER" id="PTHR39087">
    <property type="entry name" value="UPF0104 MEMBRANE PROTEIN MJ1595"/>
    <property type="match status" value="1"/>
</dbReference>
<comment type="caution">
    <text evidence="8">The sequence shown here is derived from an EMBL/GenBank/DDBJ whole genome shotgun (WGS) entry which is preliminary data.</text>
</comment>
<feature type="transmembrane region" description="Helical" evidence="7">
    <location>
        <begin position="141"/>
        <end position="162"/>
    </location>
</feature>
<evidence type="ECO:0000256" key="1">
    <source>
        <dbReference type="ARBA" id="ARBA00004651"/>
    </source>
</evidence>
<evidence type="ECO:0000313" key="9">
    <source>
        <dbReference type="Proteomes" id="UP001651050"/>
    </source>
</evidence>
<keyword evidence="2" id="KW-1003">Cell membrane</keyword>
<feature type="transmembrane region" description="Helical" evidence="7">
    <location>
        <begin position="627"/>
        <end position="651"/>
    </location>
</feature>
<feature type="transmembrane region" description="Helical" evidence="7">
    <location>
        <begin position="596"/>
        <end position="615"/>
    </location>
</feature>
<feature type="transmembrane region" description="Helical" evidence="7">
    <location>
        <begin position="736"/>
        <end position="758"/>
    </location>
</feature>
<accession>A0ABT0J2Z6</accession>
<feature type="transmembrane region" description="Helical" evidence="7">
    <location>
        <begin position="698"/>
        <end position="724"/>
    </location>
</feature>
<dbReference type="Pfam" id="PF03706">
    <property type="entry name" value="LPG_synthase_TM"/>
    <property type="match status" value="1"/>
</dbReference>
<reference evidence="8 9" key="1">
    <citation type="submission" date="2022-02" db="EMBL/GenBank/DDBJ databases">
        <title>The car tank lid bacteriome: a reservoir of bacteria with potential in bioremediation of fuel.</title>
        <authorList>
            <person name="Vidal-Verdu A."/>
            <person name="Gomez-Martinez D."/>
            <person name="Latorre-Perez A."/>
            <person name="Pereto J."/>
            <person name="Porcar M."/>
        </authorList>
    </citation>
    <scope>NUCLEOTIDE SEQUENCE [LARGE SCALE GENOMIC DNA]</scope>
    <source>
        <strain evidence="8 9">4D.3</strain>
    </source>
</reference>
<gene>
    <name evidence="8" type="ORF">M1843_09040</name>
</gene>
<evidence type="ECO:0000256" key="7">
    <source>
        <dbReference type="SAM" id="Phobius"/>
    </source>
</evidence>
<proteinExistence type="predicted"/>